<accession>A0A4C1ZI53</accession>
<dbReference type="GO" id="GO:0046949">
    <property type="term" value="P:fatty-acyl-CoA biosynthetic process"/>
    <property type="evidence" value="ECO:0007669"/>
    <property type="project" value="TreeGrafter"/>
</dbReference>
<keyword evidence="7" id="KW-1185">Reference proteome</keyword>
<dbReference type="PANTHER" id="PTHR24096:SF422">
    <property type="entry name" value="BCDNA.GH02901"/>
    <property type="match status" value="1"/>
</dbReference>
<evidence type="ECO:0000313" key="7">
    <source>
        <dbReference type="Proteomes" id="UP000299102"/>
    </source>
</evidence>
<dbReference type="GO" id="GO:0005777">
    <property type="term" value="C:peroxisome"/>
    <property type="evidence" value="ECO:0007669"/>
    <property type="project" value="UniProtKB-SubCell"/>
</dbReference>
<dbReference type="InterPro" id="IPR045851">
    <property type="entry name" value="AMP-bd_C_sf"/>
</dbReference>
<evidence type="ECO:0000313" key="6">
    <source>
        <dbReference type="EMBL" id="GBP88156.1"/>
    </source>
</evidence>
<dbReference type="SUPFAM" id="SSF56801">
    <property type="entry name" value="Acetyl-CoA synthetase-like"/>
    <property type="match status" value="1"/>
</dbReference>
<dbReference type="EMBL" id="BGZK01001910">
    <property type="protein sequence ID" value="GBP88156.1"/>
    <property type="molecule type" value="Genomic_DNA"/>
</dbReference>
<evidence type="ECO:0000256" key="2">
    <source>
        <dbReference type="ARBA" id="ARBA00006432"/>
    </source>
</evidence>
<dbReference type="InterPro" id="IPR042099">
    <property type="entry name" value="ANL_N_sf"/>
</dbReference>
<gene>
    <name evidence="6" type="primary">4CLL4</name>
    <name evidence="6" type="ORF">EVAR_24970_1</name>
</gene>
<dbReference type="Proteomes" id="UP000299102">
    <property type="component" value="Unassembled WGS sequence"/>
</dbReference>
<organism evidence="6 7">
    <name type="scientific">Eumeta variegata</name>
    <name type="common">Bagworm moth</name>
    <name type="synonym">Eumeta japonica</name>
    <dbReference type="NCBI Taxonomy" id="151549"/>
    <lineage>
        <taxon>Eukaryota</taxon>
        <taxon>Metazoa</taxon>
        <taxon>Ecdysozoa</taxon>
        <taxon>Arthropoda</taxon>
        <taxon>Hexapoda</taxon>
        <taxon>Insecta</taxon>
        <taxon>Pterygota</taxon>
        <taxon>Neoptera</taxon>
        <taxon>Endopterygota</taxon>
        <taxon>Lepidoptera</taxon>
        <taxon>Glossata</taxon>
        <taxon>Ditrysia</taxon>
        <taxon>Tineoidea</taxon>
        <taxon>Psychidae</taxon>
        <taxon>Oiketicinae</taxon>
        <taxon>Eumeta</taxon>
    </lineage>
</organism>
<dbReference type="AlphaFoldDB" id="A0A4C1ZI53"/>
<feature type="domain" description="AMP-binding enzyme C-terminal" evidence="5">
    <location>
        <begin position="190"/>
        <end position="265"/>
    </location>
</feature>
<protein>
    <submittedName>
        <fullName evidence="6">4-coumarate--CoA ligase-like 4</fullName>
    </submittedName>
</protein>
<keyword evidence="3" id="KW-0576">Peroxisome</keyword>
<proteinExistence type="inferred from homology"/>
<dbReference type="InterPro" id="IPR000873">
    <property type="entry name" value="AMP-dep_synth/lig_dom"/>
</dbReference>
<dbReference type="InterPro" id="IPR025110">
    <property type="entry name" value="AMP-bd_C"/>
</dbReference>
<dbReference type="Pfam" id="PF00501">
    <property type="entry name" value="AMP-binding"/>
    <property type="match status" value="1"/>
</dbReference>
<comment type="caution">
    <text evidence="6">The sequence shown here is derived from an EMBL/GenBank/DDBJ whole genome shotgun (WGS) entry which is preliminary data.</text>
</comment>
<dbReference type="Gene3D" id="3.30.300.30">
    <property type="match status" value="1"/>
</dbReference>
<evidence type="ECO:0000259" key="4">
    <source>
        <dbReference type="Pfam" id="PF00501"/>
    </source>
</evidence>
<name>A0A4C1ZI53_EUMVA</name>
<evidence type="ECO:0000256" key="3">
    <source>
        <dbReference type="ARBA" id="ARBA00023140"/>
    </source>
</evidence>
<comment type="similarity">
    <text evidence="2">Belongs to the ATP-dependent AMP-binding enzyme family.</text>
</comment>
<comment type="subcellular location">
    <subcellularLocation>
        <location evidence="1">Peroxisome</location>
    </subcellularLocation>
</comment>
<dbReference type="OrthoDB" id="10253869at2759"/>
<keyword evidence="6" id="KW-0436">Ligase</keyword>
<dbReference type="Gene3D" id="3.40.50.12780">
    <property type="entry name" value="N-terminal domain of ligase-like"/>
    <property type="match status" value="1"/>
</dbReference>
<dbReference type="FunFam" id="3.30.300.30:FF:000007">
    <property type="entry name" value="4-coumarate--CoA ligase 2"/>
    <property type="match status" value="1"/>
</dbReference>
<sequence length="276" mass="30335">MTDSSVRLEPKFGLKQVTVKIHNKIPAILLGKHPLVGEEHLRNVRHMLSGAAPLSASDVTPLLEKTKGKLQFEQGFGATETTSVTTSTLIGETFDYSCAGVPLSSIELMFIDPMTGKSVPPGQSGELLVRGPNVMKGYYKNEEATRDTLTEDGFFKTGDLGYYKQDTGLYITDRIKELIKVKGMQVAPAELESLLRSHPAVQEAAVIGIPHEISGEVPKAFIITKTDAKTSEEELQSFVASKVAPFKRIEEVQFVNNIPKTASGKILRRELKKMYL</sequence>
<feature type="domain" description="AMP-dependent synthetase/ligase" evidence="4">
    <location>
        <begin position="39"/>
        <end position="139"/>
    </location>
</feature>
<dbReference type="Pfam" id="PF13193">
    <property type="entry name" value="AMP-binding_C"/>
    <property type="match status" value="1"/>
</dbReference>
<dbReference type="PANTHER" id="PTHR24096">
    <property type="entry name" value="LONG-CHAIN-FATTY-ACID--COA LIGASE"/>
    <property type="match status" value="1"/>
</dbReference>
<reference evidence="6 7" key="1">
    <citation type="journal article" date="2019" name="Commun. Biol.">
        <title>The bagworm genome reveals a unique fibroin gene that provides high tensile strength.</title>
        <authorList>
            <person name="Kono N."/>
            <person name="Nakamura H."/>
            <person name="Ohtoshi R."/>
            <person name="Tomita M."/>
            <person name="Numata K."/>
            <person name="Arakawa K."/>
        </authorList>
    </citation>
    <scope>NUCLEOTIDE SEQUENCE [LARGE SCALE GENOMIC DNA]</scope>
</reference>
<evidence type="ECO:0000259" key="5">
    <source>
        <dbReference type="Pfam" id="PF13193"/>
    </source>
</evidence>
<dbReference type="GO" id="GO:0004467">
    <property type="term" value="F:long-chain fatty acid-CoA ligase activity"/>
    <property type="evidence" value="ECO:0007669"/>
    <property type="project" value="TreeGrafter"/>
</dbReference>
<evidence type="ECO:0000256" key="1">
    <source>
        <dbReference type="ARBA" id="ARBA00004275"/>
    </source>
</evidence>
<dbReference type="STRING" id="151549.A0A4C1ZI53"/>